<dbReference type="GO" id="GO:0006535">
    <property type="term" value="P:cysteine biosynthetic process from serine"/>
    <property type="evidence" value="ECO:0007669"/>
    <property type="project" value="InterPro"/>
</dbReference>
<evidence type="ECO:0000259" key="8">
    <source>
        <dbReference type="Pfam" id="PF00291"/>
    </source>
</evidence>
<evidence type="ECO:0000256" key="7">
    <source>
        <dbReference type="ARBA" id="ARBA00029440"/>
    </source>
</evidence>
<proteinExistence type="inferred from homology"/>
<dbReference type="InterPro" id="IPR050214">
    <property type="entry name" value="Cys_Synth/Cystath_Beta-Synth"/>
</dbReference>
<dbReference type="Proteomes" id="UP000295680">
    <property type="component" value="Unassembled WGS sequence"/>
</dbReference>
<evidence type="ECO:0000313" key="10">
    <source>
        <dbReference type="Proteomes" id="UP000295680"/>
    </source>
</evidence>
<evidence type="ECO:0000256" key="5">
    <source>
        <dbReference type="ARBA" id="ARBA00022898"/>
    </source>
</evidence>
<evidence type="ECO:0000256" key="3">
    <source>
        <dbReference type="ARBA" id="ARBA00022605"/>
    </source>
</evidence>
<keyword evidence="6" id="KW-0809">Transit peptide</keyword>
<dbReference type="PROSITE" id="PS00901">
    <property type="entry name" value="CYS_SYNTHASE"/>
    <property type="match status" value="1"/>
</dbReference>
<gene>
    <name evidence="9" type="ORF">EV192_104398</name>
</gene>
<dbReference type="AlphaFoldDB" id="A0A4R2JZJ7"/>
<evidence type="ECO:0000313" key="9">
    <source>
        <dbReference type="EMBL" id="TCO59555.1"/>
    </source>
</evidence>
<dbReference type="OrthoDB" id="5176350at2"/>
<dbReference type="Gene3D" id="3.40.50.1100">
    <property type="match status" value="2"/>
</dbReference>
<protein>
    <submittedName>
        <fullName evidence="9">Cystathionine beta-synthase</fullName>
    </submittedName>
</protein>
<dbReference type="SUPFAM" id="SSF53686">
    <property type="entry name" value="Tryptophan synthase beta subunit-like PLP-dependent enzymes"/>
    <property type="match status" value="1"/>
</dbReference>
<dbReference type="CDD" id="cd01561">
    <property type="entry name" value="CBS_like"/>
    <property type="match status" value="1"/>
</dbReference>
<dbReference type="InterPro" id="IPR036052">
    <property type="entry name" value="TrpB-like_PALP_sf"/>
</dbReference>
<comment type="caution">
    <text evidence="9">The sequence shown here is derived from an EMBL/GenBank/DDBJ whole genome shotgun (WGS) entry which is preliminary data.</text>
</comment>
<reference evidence="9 10" key="1">
    <citation type="submission" date="2019-03" db="EMBL/GenBank/DDBJ databases">
        <title>Genomic Encyclopedia of Type Strains, Phase IV (KMG-IV): sequencing the most valuable type-strain genomes for metagenomic binning, comparative biology and taxonomic classification.</title>
        <authorList>
            <person name="Goeker M."/>
        </authorList>
    </citation>
    <scope>NUCLEOTIDE SEQUENCE [LARGE SCALE GENOMIC DNA]</scope>
    <source>
        <strain evidence="9 10">DSM 45934</strain>
    </source>
</reference>
<accession>A0A4R2JZJ7</accession>
<keyword evidence="10" id="KW-1185">Reference proteome</keyword>
<dbReference type="RefSeq" id="WP_132117537.1">
    <property type="nucleotide sequence ID" value="NZ_SLWS01000004.1"/>
</dbReference>
<dbReference type="GO" id="GO:0016765">
    <property type="term" value="F:transferase activity, transferring alkyl or aryl (other than methyl) groups"/>
    <property type="evidence" value="ECO:0007669"/>
    <property type="project" value="UniProtKB-ARBA"/>
</dbReference>
<dbReference type="Pfam" id="PF00291">
    <property type="entry name" value="PALP"/>
    <property type="match status" value="1"/>
</dbReference>
<keyword evidence="4" id="KW-0808">Transferase</keyword>
<comment type="cofactor">
    <cofactor evidence="1">
        <name>pyridoxal 5'-phosphate</name>
        <dbReference type="ChEBI" id="CHEBI:597326"/>
    </cofactor>
</comment>
<evidence type="ECO:0000256" key="6">
    <source>
        <dbReference type="ARBA" id="ARBA00022946"/>
    </source>
</evidence>
<comment type="similarity">
    <text evidence="2">Belongs to the cysteine synthase/cystathionine beta-synthase family.</text>
</comment>
<feature type="domain" description="Tryptophan synthase beta chain-like PALP" evidence="8">
    <location>
        <begin position="18"/>
        <end position="313"/>
    </location>
</feature>
<name>A0A4R2JZJ7_9PSEU</name>
<evidence type="ECO:0000256" key="4">
    <source>
        <dbReference type="ARBA" id="ARBA00022679"/>
    </source>
</evidence>
<keyword evidence="3" id="KW-0028">Amino-acid biosynthesis</keyword>
<dbReference type="InterPro" id="IPR001216">
    <property type="entry name" value="P-phosphate_BS"/>
</dbReference>
<organism evidence="9 10">
    <name type="scientific">Actinocrispum wychmicini</name>
    <dbReference type="NCBI Taxonomy" id="1213861"/>
    <lineage>
        <taxon>Bacteria</taxon>
        <taxon>Bacillati</taxon>
        <taxon>Actinomycetota</taxon>
        <taxon>Actinomycetes</taxon>
        <taxon>Pseudonocardiales</taxon>
        <taxon>Pseudonocardiaceae</taxon>
        <taxon>Actinocrispum</taxon>
    </lineage>
</organism>
<keyword evidence="5" id="KW-0663">Pyridoxal phosphate</keyword>
<dbReference type="InterPro" id="IPR001926">
    <property type="entry name" value="TrpB-like_PALP"/>
</dbReference>
<dbReference type="EMBL" id="SLWS01000004">
    <property type="protein sequence ID" value="TCO59555.1"/>
    <property type="molecule type" value="Genomic_DNA"/>
</dbReference>
<dbReference type="FunFam" id="3.40.50.1100:FF:000011">
    <property type="entry name" value="Cysteine synthase (o-acetylserine)"/>
    <property type="match status" value="1"/>
</dbReference>
<evidence type="ECO:0000256" key="1">
    <source>
        <dbReference type="ARBA" id="ARBA00001933"/>
    </source>
</evidence>
<dbReference type="FunFam" id="3.40.50.1100:FF:000118">
    <property type="entry name" value="Related to CYS4-cystathionine beta-synthase"/>
    <property type="match status" value="1"/>
</dbReference>
<comment type="pathway">
    <text evidence="7">Amino-acid biosynthesis.</text>
</comment>
<dbReference type="PANTHER" id="PTHR10314">
    <property type="entry name" value="CYSTATHIONINE BETA-SYNTHASE"/>
    <property type="match status" value="1"/>
</dbReference>
<sequence>MTHATAPERHSAVHDTVLGAIGNTPIVRLNRVTEDVDAEVYAKLEFTNPAGSVKDRIGFWLIEDAERRGVLRPGGLVVEGTGGNTGIGLAMAAAVKGYQCVCTVPDKMSEGKIKTLRAFGAEVVVTPTVPPEDSRNYCNEARRIAAREPNAVYIDQYNNLANREYHYLHTGPEIARQLPDVDVLVAGLGTGGTLCGTGKFLKEHRPGLRVIGVDPVGSILYDAYKHGRRVPPAPYLIEGIGKDCVPANIDFDLIDDVVQVADRESFAMTRRILKQEGIFAGVSSGSVTVGALRWIVEGDSDLAGKKVLVIFPDSGSRYVSKVYDDEWMSANGLLDDEPNGGVARS</sequence>
<evidence type="ECO:0000256" key="2">
    <source>
        <dbReference type="ARBA" id="ARBA00007103"/>
    </source>
</evidence>